<dbReference type="EMBL" id="SEOQ01001614">
    <property type="protein sequence ID" value="TFY51090.1"/>
    <property type="molecule type" value="Genomic_DNA"/>
</dbReference>
<dbReference type="Proteomes" id="UP000298327">
    <property type="component" value="Unassembled WGS sequence"/>
</dbReference>
<comment type="caution">
    <text evidence="2">The sequence shown here is derived from an EMBL/GenBank/DDBJ whole genome shotgun (WGS) entry which is preliminary data.</text>
</comment>
<feature type="non-terminal residue" evidence="2">
    <location>
        <position position="1"/>
    </location>
</feature>
<proteinExistence type="predicted"/>
<dbReference type="OrthoDB" id="3245714at2759"/>
<reference evidence="2 3" key="1">
    <citation type="submission" date="2019-02" db="EMBL/GenBank/DDBJ databases">
        <title>Genome sequencing of the rare red list fungi Dentipellis fragilis.</title>
        <authorList>
            <person name="Buettner E."/>
            <person name="Kellner H."/>
        </authorList>
    </citation>
    <scope>NUCLEOTIDE SEQUENCE [LARGE SCALE GENOMIC DNA]</scope>
    <source>
        <strain evidence="2 3">DSM 105465</strain>
    </source>
</reference>
<evidence type="ECO:0000313" key="2">
    <source>
        <dbReference type="EMBL" id="TFY51090.1"/>
    </source>
</evidence>
<organism evidence="2 3">
    <name type="scientific">Dentipellis fragilis</name>
    <dbReference type="NCBI Taxonomy" id="205917"/>
    <lineage>
        <taxon>Eukaryota</taxon>
        <taxon>Fungi</taxon>
        <taxon>Dikarya</taxon>
        <taxon>Basidiomycota</taxon>
        <taxon>Agaricomycotina</taxon>
        <taxon>Agaricomycetes</taxon>
        <taxon>Russulales</taxon>
        <taxon>Hericiaceae</taxon>
        <taxon>Dentipellis</taxon>
    </lineage>
</organism>
<keyword evidence="3" id="KW-1185">Reference proteome</keyword>
<accession>A0A4Y9XLZ6</accession>
<dbReference type="AlphaFoldDB" id="A0A4Y9XLZ6"/>
<evidence type="ECO:0000313" key="3">
    <source>
        <dbReference type="Proteomes" id="UP000298327"/>
    </source>
</evidence>
<feature type="region of interest" description="Disordered" evidence="1">
    <location>
        <begin position="137"/>
        <end position="159"/>
    </location>
</feature>
<gene>
    <name evidence="2" type="ORF">EVG20_g11171</name>
</gene>
<feature type="compositionally biased region" description="Basic and acidic residues" evidence="1">
    <location>
        <begin position="1"/>
        <end position="19"/>
    </location>
</feature>
<sequence length="159" mass="17649">ARRAQDRATQRALKASDRAKGKKGRTSTPLPAPAPTAASKDTKLKVGVWDAWTEAKAADEWPRPSEPVRKLAGTWAREREQRVQVRLADLVRPSRTRSAKKGVEHGFEVIPHVRSVIVLDDGAADEMELDEPWEYVSSEGEEDKRAPSYAEILAAPKTK</sequence>
<feature type="region of interest" description="Disordered" evidence="1">
    <location>
        <begin position="1"/>
        <end position="42"/>
    </location>
</feature>
<name>A0A4Y9XLZ6_9AGAM</name>
<evidence type="ECO:0000256" key="1">
    <source>
        <dbReference type="SAM" id="MobiDB-lite"/>
    </source>
</evidence>
<protein>
    <submittedName>
        <fullName evidence="2">Uncharacterized protein</fullName>
    </submittedName>
</protein>